<reference evidence="2 3" key="1">
    <citation type="submission" date="2016-10" db="EMBL/GenBank/DDBJ databases">
        <title>Draft genome sequence of Coniochaeta ligniaria NRRL30616, a lignocellulolytic fungus for bioabatement of inhibitors in plant biomass hydrolysates.</title>
        <authorList>
            <consortium name="DOE Joint Genome Institute"/>
            <person name="Jimenez D.J."/>
            <person name="Hector R.E."/>
            <person name="Riley R."/>
            <person name="Sun H."/>
            <person name="Grigoriev I.V."/>
            <person name="Van Elsas J.D."/>
            <person name="Nichols N.N."/>
        </authorList>
    </citation>
    <scope>NUCLEOTIDE SEQUENCE [LARGE SCALE GENOMIC DNA]</scope>
    <source>
        <strain evidence="2 3">NRRL 30616</strain>
    </source>
</reference>
<dbReference type="InParanoid" id="A0A1J7JUZ5"/>
<organism evidence="2 3">
    <name type="scientific">Coniochaeta ligniaria NRRL 30616</name>
    <dbReference type="NCBI Taxonomy" id="1408157"/>
    <lineage>
        <taxon>Eukaryota</taxon>
        <taxon>Fungi</taxon>
        <taxon>Dikarya</taxon>
        <taxon>Ascomycota</taxon>
        <taxon>Pezizomycotina</taxon>
        <taxon>Sordariomycetes</taxon>
        <taxon>Sordariomycetidae</taxon>
        <taxon>Coniochaetales</taxon>
        <taxon>Coniochaetaceae</taxon>
        <taxon>Coniochaeta</taxon>
    </lineage>
</organism>
<feature type="region of interest" description="Disordered" evidence="1">
    <location>
        <begin position="1"/>
        <end position="41"/>
    </location>
</feature>
<name>A0A1J7JUZ5_9PEZI</name>
<feature type="region of interest" description="Disordered" evidence="1">
    <location>
        <begin position="53"/>
        <end position="111"/>
    </location>
</feature>
<sequence length="254" mass="27723">MSSRRPTVDDDVFSGTDAVTYDSRNKRDHSSFTAATPPNSRHAARLAKIAMAVQQPQHEKRQNNSRGGLLSFSQPQQIEYHPEEHHSSQGQASRPNDYPAAVSHQQQQPQQYGAISGQYSGMTGTAAPVTQYTQARAYQNPPGNGYCYQDGPPATTYAPPQSQQTGVNPYHHQPQQVATTAPRPFANVSEVTRLRTEQKTAYNVKSDRGTLRVSAPVGSNEAQLFDAIAEANSVDTRSSEPVSGSGGWLNRLGW</sequence>
<evidence type="ECO:0000313" key="3">
    <source>
        <dbReference type="Proteomes" id="UP000182658"/>
    </source>
</evidence>
<evidence type="ECO:0000313" key="2">
    <source>
        <dbReference type="EMBL" id="OIW33212.1"/>
    </source>
</evidence>
<protein>
    <submittedName>
        <fullName evidence="2">Uncharacterized protein</fullName>
    </submittedName>
</protein>
<gene>
    <name evidence="2" type="ORF">CONLIGDRAFT_677016</name>
</gene>
<dbReference type="AlphaFoldDB" id="A0A1J7JUZ5"/>
<evidence type="ECO:0000256" key="1">
    <source>
        <dbReference type="SAM" id="MobiDB-lite"/>
    </source>
</evidence>
<accession>A0A1J7JUZ5</accession>
<keyword evidence="3" id="KW-1185">Reference proteome</keyword>
<feature type="region of interest" description="Disordered" evidence="1">
    <location>
        <begin position="233"/>
        <end position="254"/>
    </location>
</feature>
<dbReference type="EMBL" id="KV875094">
    <property type="protein sequence ID" value="OIW33212.1"/>
    <property type="molecule type" value="Genomic_DNA"/>
</dbReference>
<dbReference type="OrthoDB" id="3561641at2759"/>
<dbReference type="Proteomes" id="UP000182658">
    <property type="component" value="Unassembled WGS sequence"/>
</dbReference>
<proteinExistence type="predicted"/>
<feature type="compositionally biased region" description="Polar residues" evidence="1">
    <location>
        <begin position="233"/>
        <end position="242"/>
    </location>
</feature>